<evidence type="ECO:0000313" key="2">
    <source>
        <dbReference type="EMBL" id="GEZ01387.1"/>
    </source>
</evidence>
<dbReference type="EMBL" id="BKCJ010231989">
    <property type="protein sequence ID" value="GEZ01387.1"/>
    <property type="molecule type" value="Genomic_DNA"/>
</dbReference>
<sequence>EGNNDENMGLNVGSEKEQDAEDDEDELYRDVNINLEGRVSSSMSYQFVTSMLNPTLDTGIDFLFETTSQMDAQAPTTVSSLTLSAPTLTPSTIPTISTLPQAPTPPTTAPSNLLIVQRYMDQRINEAIKVVVQIQSDKLRDEAQAKNEEFLKNLDENIQKIIKEKFKEHVKVHVFKILPKIEKTVNEQLEAEVLTRSSNLSKTSYVVAADLSEMELKKILIEKIEGNKSIHRSDEQRNLYKALVEAYEYDKIILDTYGDVVMLKRRRDDDADKDEEPSAGSDRGSKRRREGNEPKSTSAPKEKATRTTGKSTQRSKSQKRTASESAPAEEPLQTTHDLEEPSHQEFVTATHGSIQSWISKLAKQADSRSFFNELMDTHVDFSAFLMNRLKVDTLTLELLAGPTYELMKRSCKSLVELEFFLKEVYKATTDQLDWNNPEGHQYPYNLLKHLPLIPSSEVVELSCLITSSTTTSSTYVEIEDMVPYTMWSQEPVSYDKHALWGISHWGCKRQQFYGLTVNRESARDVYSKRRIIAVTELQIVEWHNYKHFDWITIRVESYQKKLNLTRPDMCRFDLKCKEAYTAYSNPRGFIYQNKDKQNMLMRIDELHKFSDGMPSDVRTTLDDHLKAKDEKDHQKFGEDCWRETVRGRLQDASTDHMIYHMISLSFKEPEGSTQGYLLVSVEVLRYDKRSNSENMGIVPTEMELILEHTQQGISHEVSVSDEGVEE</sequence>
<feature type="compositionally biased region" description="Polar residues" evidence="1">
    <location>
        <begin position="306"/>
        <end position="315"/>
    </location>
</feature>
<comment type="caution">
    <text evidence="2">The sequence shown here is derived from an EMBL/GenBank/DDBJ whole genome shotgun (WGS) entry which is preliminary data.</text>
</comment>
<dbReference type="AlphaFoldDB" id="A0A699I0P9"/>
<feature type="non-terminal residue" evidence="2">
    <location>
        <position position="1"/>
    </location>
</feature>
<proteinExistence type="predicted"/>
<protein>
    <submittedName>
        <fullName evidence="2">Uncharacterized protein</fullName>
    </submittedName>
</protein>
<feature type="region of interest" description="Disordered" evidence="1">
    <location>
        <begin position="1"/>
        <end position="26"/>
    </location>
</feature>
<organism evidence="2">
    <name type="scientific">Tanacetum cinerariifolium</name>
    <name type="common">Dalmatian daisy</name>
    <name type="synonym">Chrysanthemum cinerariifolium</name>
    <dbReference type="NCBI Taxonomy" id="118510"/>
    <lineage>
        <taxon>Eukaryota</taxon>
        <taxon>Viridiplantae</taxon>
        <taxon>Streptophyta</taxon>
        <taxon>Embryophyta</taxon>
        <taxon>Tracheophyta</taxon>
        <taxon>Spermatophyta</taxon>
        <taxon>Magnoliopsida</taxon>
        <taxon>eudicotyledons</taxon>
        <taxon>Gunneridae</taxon>
        <taxon>Pentapetalae</taxon>
        <taxon>asterids</taxon>
        <taxon>campanulids</taxon>
        <taxon>Asterales</taxon>
        <taxon>Asteraceae</taxon>
        <taxon>Asteroideae</taxon>
        <taxon>Anthemideae</taxon>
        <taxon>Anthemidinae</taxon>
        <taxon>Tanacetum</taxon>
    </lineage>
</organism>
<reference evidence="2" key="1">
    <citation type="journal article" date="2019" name="Sci. Rep.">
        <title>Draft genome of Tanacetum cinerariifolium, the natural source of mosquito coil.</title>
        <authorList>
            <person name="Yamashiro T."/>
            <person name="Shiraishi A."/>
            <person name="Satake H."/>
            <person name="Nakayama K."/>
        </authorList>
    </citation>
    <scope>NUCLEOTIDE SEQUENCE</scope>
</reference>
<accession>A0A699I0P9</accession>
<feature type="region of interest" description="Disordered" evidence="1">
    <location>
        <begin position="268"/>
        <end position="341"/>
    </location>
</feature>
<gene>
    <name evidence="2" type="ORF">Tci_473360</name>
</gene>
<evidence type="ECO:0000256" key="1">
    <source>
        <dbReference type="SAM" id="MobiDB-lite"/>
    </source>
</evidence>
<name>A0A699I0P9_TANCI</name>